<dbReference type="EMBL" id="CP114052">
    <property type="protein sequence ID" value="WAW15389.1"/>
    <property type="molecule type" value="Genomic_DNA"/>
</dbReference>
<keyword evidence="5" id="KW-1185">Reference proteome</keyword>
<keyword evidence="2 3" id="KW-0472">Membrane</keyword>
<dbReference type="PIRSF" id="PIRSF016661">
    <property type="entry name" value="BioY"/>
    <property type="match status" value="1"/>
</dbReference>
<dbReference type="Pfam" id="PF02632">
    <property type="entry name" value="BioY"/>
    <property type="match status" value="1"/>
</dbReference>
<feature type="transmembrane region" description="Helical" evidence="3">
    <location>
        <begin position="116"/>
        <end position="137"/>
    </location>
</feature>
<evidence type="ECO:0000313" key="4">
    <source>
        <dbReference type="EMBL" id="WAW15389.1"/>
    </source>
</evidence>
<name>A0ABY7JSE3_9FIRM</name>
<gene>
    <name evidence="4" type="ORF">O0R46_02790</name>
</gene>
<keyword evidence="3" id="KW-1133">Transmembrane helix</keyword>
<feature type="transmembrane region" description="Helical" evidence="3">
    <location>
        <begin position="92"/>
        <end position="109"/>
    </location>
</feature>
<sequence length="190" mass="20872">MEKTLTNINLDVKSMVLCSIFSALYVVGAFIQIPLPNSDYFTLQYLFIILSAMVLSPKKALLSVCIYLALGLAGFPVFAAGGGITYILKPSFGYLIGFAVSSYIVSYLLNNRNKKFSNFFMAGIVGFLIIYVIGFIYKYTALNLFMGVKTPWLVIFLGAFPIDMPGDLIATILAAILAPKIRRAVYADGR</sequence>
<comment type="similarity">
    <text evidence="1 2">Belongs to the BioY family.</text>
</comment>
<feature type="transmembrane region" description="Helical" evidence="3">
    <location>
        <begin position="12"/>
        <end position="34"/>
    </location>
</feature>
<evidence type="ECO:0000256" key="2">
    <source>
        <dbReference type="PIRNR" id="PIRNR016661"/>
    </source>
</evidence>
<dbReference type="Proteomes" id="UP001164187">
    <property type="component" value="Chromosome"/>
</dbReference>
<comment type="subcellular location">
    <subcellularLocation>
        <location evidence="2">Cell membrane</location>
        <topology evidence="2">Multi-pass membrane protein</topology>
    </subcellularLocation>
</comment>
<keyword evidence="2" id="KW-1003">Cell membrane</keyword>
<dbReference type="InterPro" id="IPR003784">
    <property type="entry name" value="BioY"/>
</dbReference>
<evidence type="ECO:0000256" key="1">
    <source>
        <dbReference type="ARBA" id="ARBA00010692"/>
    </source>
</evidence>
<reference evidence="4" key="1">
    <citation type="submission" date="2022-12" db="EMBL/GenBank/DDBJ databases">
        <title>Peptostreptococcus.</title>
        <authorList>
            <person name="Lee S.H."/>
        </authorList>
    </citation>
    <scope>NUCLEOTIDE SEQUENCE</scope>
    <source>
        <strain evidence="4">CBA3647</strain>
    </source>
</reference>
<dbReference type="PANTHER" id="PTHR34295:SF1">
    <property type="entry name" value="BIOTIN TRANSPORTER BIOY"/>
    <property type="match status" value="1"/>
</dbReference>
<evidence type="ECO:0000313" key="5">
    <source>
        <dbReference type="Proteomes" id="UP001164187"/>
    </source>
</evidence>
<proteinExistence type="inferred from homology"/>
<dbReference type="PANTHER" id="PTHR34295">
    <property type="entry name" value="BIOTIN TRANSPORTER BIOY"/>
    <property type="match status" value="1"/>
</dbReference>
<feature type="transmembrane region" description="Helical" evidence="3">
    <location>
        <begin position="152"/>
        <end position="177"/>
    </location>
</feature>
<dbReference type="Gene3D" id="1.10.1760.20">
    <property type="match status" value="1"/>
</dbReference>
<keyword evidence="3" id="KW-0812">Transmembrane</keyword>
<accession>A0ABY7JSE3</accession>
<dbReference type="RefSeq" id="WP_269312061.1">
    <property type="nucleotide sequence ID" value="NZ_CP114052.1"/>
</dbReference>
<feature type="transmembrane region" description="Helical" evidence="3">
    <location>
        <begin position="40"/>
        <end position="57"/>
    </location>
</feature>
<protein>
    <recommendedName>
        <fullName evidence="2">Biotin transporter</fullName>
    </recommendedName>
</protein>
<feature type="transmembrane region" description="Helical" evidence="3">
    <location>
        <begin position="64"/>
        <end position="86"/>
    </location>
</feature>
<organism evidence="4 5">
    <name type="scientific">Peptostreptococcus equinus</name>
    <dbReference type="NCBI Taxonomy" id="3003601"/>
    <lineage>
        <taxon>Bacteria</taxon>
        <taxon>Bacillati</taxon>
        <taxon>Bacillota</taxon>
        <taxon>Clostridia</taxon>
        <taxon>Peptostreptococcales</taxon>
        <taxon>Peptostreptococcaceae</taxon>
        <taxon>Peptostreptococcus</taxon>
    </lineage>
</organism>
<keyword evidence="2" id="KW-0813">Transport</keyword>
<evidence type="ECO:0000256" key="3">
    <source>
        <dbReference type="SAM" id="Phobius"/>
    </source>
</evidence>